<proteinExistence type="predicted"/>
<gene>
    <name evidence="1" type="ORF">G3O08_13140</name>
</gene>
<dbReference type="EMBL" id="JAAGVY010000026">
    <property type="protein sequence ID" value="NEN24450.1"/>
    <property type="molecule type" value="Genomic_DNA"/>
</dbReference>
<keyword evidence="2" id="KW-1185">Reference proteome</keyword>
<dbReference type="Proteomes" id="UP000486602">
    <property type="component" value="Unassembled WGS sequence"/>
</dbReference>
<comment type="caution">
    <text evidence="1">The sequence shown here is derived from an EMBL/GenBank/DDBJ whole genome shotgun (WGS) entry which is preliminary data.</text>
</comment>
<dbReference type="PROSITE" id="PS51257">
    <property type="entry name" value="PROKAR_LIPOPROTEIN"/>
    <property type="match status" value="1"/>
</dbReference>
<protein>
    <submittedName>
        <fullName evidence="1">Uncharacterized protein</fullName>
    </submittedName>
</protein>
<sequence length="345" mass="39568">MRIKLFINVGILVLVLAGCSTSYYYSEFIQPSKAYIPTKIYAVGVLNRGASAKMASTIYTDGVPFEYIKGIPKKASAKTIEALKKELEDLGRFKLIDIPWERELRDQRKFVEDPLTEEEIDSLCENYKVAGIIALEGVELTIRTQGEVNVVSVNDDLGNPVRVPEFTNRQEASYTAAWRFYDGYSLKAIDTYQQTYQRDFNRVAYSAGDAAQVDAQNLQLMDVVKEAAEDYYKRVSPHWVEGFRVYYRGGSEEMYGISYDLEYNRNWEQAAAKWVKLTESKDLKIKQFSTFNMAVASEMLGRPKVAKEWLLKSIEIQNTNKAEDYLETLNRQIVIYEVVDRQLGL</sequence>
<organism evidence="1 2">
    <name type="scientific">Cryomorpha ignava</name>
    <dbReference type="NCBI Taxonomy" id="101383"/>
    <lineage>
        <taxon>Bacteria</taxon>
        <taxon>Pseudomonadati</taxon>
        <taxon>Bacteroidota</taxon>
        <taxon>Flavobacteriia</taxon>
        <taxon>Flavobacteriales</taxon>
        <taxon>Cryomorphaceae</taxon>
        <taxon>Cryomorpha</taxon>
    </lineage>
</organism>
<evidence type="ECO:0000313" key="2">
    <source>
        <dbReference type="Proteomes" id="UP000486602"/>
    </source>
</evidence>
<dbReference type="AlphaFoldDB" id="A0A7K3WRZ9"/>
<dbReference type="Pfam" id="PF19867">
    <property type="entry name" value="DUF6340"/>
    <property type="match status" value="1"/>
</dbReference>
<reference evidence="1 2" key="1">
    <citation type="submission" date="2020-02" db="EMBL/GenBank/DDBJ databases">
        <title>Out from the shadows clarifying the taxonomy of the family Cryomorphaceae and related taxa by utilizing the GTDB taxonomic framework.</title>
        <authorList>
            <person name="Bowman J.P."/>
        </authorList>
    </citation>
    <scope>NUCLEOTIDE SEQUENCE [LARGE SCALE GENOMIC DNA]</scope>
    <source>
        <strain evidence="1 2">QSSC 1-22</strain>
    </source>
</reference>
<evidence type="ECO:0000313" key="1">
    <source>
        <dbReference type="EMBL" id="NEN24450.1"/>
    </source>
</evidence>
<dbReference type="RefSeq" id="WP_163285844.1">
    <property type="nucleotide sequence ID" value="NZ_JAAGVY010000026.1"/>
</dbReference>
<dbReference type="InterPro" id="IPR045921">
    <property type="entry name" value="DUF6340"/>
</dbReference>
<name>A0A7K3WRZ9_9FLAO</name>
<accession>A0A7K3WRZ9</accession>